<dbReference type="GO" id="GO:0004674">
    <property type="term" value="F:protein serine/threonine kinase activity"/>
    <property type="evidence" value="ECO:0007669"/>
    <property type="project" value="UniProtKB-KW"/>
</dbReference>
<dbReference type="PROSITE" id="PS50011">
    <property type="entry name" value="PROTEIN_KINASE_DOM"/>
    <property type="match status" value="1"/>
</dbReference>
<keyword evidence="5 9" id="KW-0418">Kinase</keyword>
<gene>
    <name evidence="9" type="ORF">GA0070213_102376</name>
</gene>
<proteinExistence type="predicted"/>
<evidence type="ECO:0000313" key="10">
    <source>
        <dbReference type="Proteomes" id="UP000199360"/>
    </source>
</evidence>
<dbReference type="CDD" id="cd14014">
    <property type="entry name" value="STKc_PknB_like"/>
    <property type="match status" value="1"/>
</dbReference>
<dbReference type="InterPro" id="IPR000719">
    <property type="entry name" value="Prot_kinase_dom"/>
</dbReference>
<evidence type="ECO:0000256" key="6">
    <source>
        <dbReference type="ARBA" id="ARBA00022840"/>
    </source>
</evidence>
<sequence>MGRVWLARDELLDRDVAVKEVLPRAGASPRETTELHDSTLREARAAARLDHPNVVRVHDVITADGRPWIVMQYVPSRSLHRIVTDDGPLPPRVVARIGVELVEALRAAHRVGVLHRDVTPRNVLVTADGQALLGDFGVAAVEGAAALSRSWGITATPQYVAPERVRRGVSSPGTDLWALGATLYTAVEGRPPYRRDGTMATLSAMATEPPDRMRRAGPLAPVVAGLLARDERQRLTAGEAARMLRRVAGLDGRRGLGRLRPLSRPVQGADRTPGVEPSRSPEFDAGEPGPVPAGEVTQSLPVAEVTQALPVAEVTQALPVAEVTQSLPVGGVTQALPAAEDDRSLPSGAEVTQALLAADVTQALAAADVMRSLPPESEVTQVLRGGAVTPAPAGGDVTQVLPGGGPEVRRPSAPELDVLPLRVSAGGPDRRTGWRSAATLATVVVALAAAGGVAVAGVRTALGEWRDGTGGGPASTVAGPTPTSTASGSAPQVPTPVAVSPTPTGGGAGVATGAAGAPCLTRPSASVPVTAGRAPTGGLRLPAGWVWHRDRAGFAVALPAGWTRDVDGAVVCLRDPSGTRVLGVRVGGGRAADPSGLWRREAERLRAAGGLPGYQRLSIGPVIRPGGAAEWEYTWDGPDGRLHARRLLANGAGAASRHRLVWVTADDRWPAEQEAYRVVLASFRRPG</sequence>
<protein>
    <recommendedName>
        <fullName evidence="1">non-specific serine/threonine protein kinase</fullName>
        <ecNumber evidence="1">2.7.11.1</ecNumber>
    </recommendedName>
</protein>
<evidence type="ECO:0000259" key="8">
    <source>
        <dbReference type="PROSITE" id="PS50011"/>
    </source>
</evidence>
<feature type="domain" description="Protein kinase" evidence="8">
    <location>
        <begin position="1"/>
        <end position="247"/>
    </location>
</feature>
<dbReference type="PANTHER" id="PTHR43289">
    <property type="entry name" value="MITOGEN-ACTIVATED PROTEIN KINASE KINASE KINASE 20-RELATED"/>
    <property type="match status" value="1"/>
</dbReference>
<evidence type="ECO:0000256" key="5">
    <source>
        <dbReference type="ARBA" id="ARBA00022777"/>
    </source>
</evidence>
<dbReference type="EC" id="2.7.11.1" evidence="1"/>
<evidence type="ECO:0000256" key="1">
    <source>
        <dbReference type="ARBA" id="ARBA00012513"/>
    </source>
</evidence>
<dbReference type="PROSITE" id="PS00109">
    <property type="entry name" value="PROTEIN_KINASE_TYR"/>
    <property type="match status" value="1"/>
</dbReference>
<reference evidence="10" key="1">
    <citation type="submission" date="2016-06" db="EMBL/GenBank/DDBJ databases">
        <authorList>
            <person name="Varghese N."/>
            <person name="Submissions Spin"/>
        </authorList>
    </citation>
    <scope>NUCLEOTIDE SEQUENCE [LARGE SCALE GENOMIC DNA]</scope>
    <source>
        <strain evidence="10">DSM 45647</strain>
    </source>
</reference>
<dbReference type="STRING" id="745366.GA0070213_102376"/>
<dbReference type="Gene3D" id="3.30.200.20">
    <property type="entry name" value="Phosphorylase Kinase, domain 1"/>
    <property type="match status" value="1"/>
</dbReference>
<keyword evidence="3" id="KW-0808">Transferase</keyword>
<keyword evidence="2" id="KW-0723">Serine/threonine-protein kinase</keyword>
<feature type="compositionally biased region" description="Low complexity" evidence="7">
    <location>
        <begin position="489"/>
        <end position="503"/>
    </location>
</feature>
<dbReference type="SUPFAM" id="SSF56112">
    <property type="entry name" value="Protein kinase-like (PK-like)"/>
    <property type="match status" value="1"/>
</dbReference>
<evidence type="ECO:0000256" key="3">
    <source>
        <dbReference type="ARBA" id="ARBA00022679"/>
    </source>
</evidence>
<organism evidence="9 10">
    <name type="scientific">Micromonospora humi</name>
    <dbReference type="NCBI Taxonomy" id="745366"/>
    <lineage>
        <taxon>Bacteria</taxon>
        <taxon>Bacillati</taxon>
        <taxon>Actinomycetota</taxon>
        <taxon>Actinomycetes</taxon>
        <taxon>Micromonosporales</taxon>
        <taxon>Micromonosporaceae</taxon>
        <taxon>Micromonospora</taxon>
    </lineage>
</organism>
<feature type="region of interest" description="Disordered" evidence="7">
    <location>
        <begin position="255"/>
        <end position="295"/>
    </location>
</feature>
<dbReference type="InterPro" id="IPR011009">
    <property type="entry name" value="Kinase-like_dom_sf"/>
</dbReference>
<dbReference type="Gene3D" id="1.10.510.10">
    <property type="entry name" value="Transferase(Phosphotransferase) domain 1"/>
    <property type="match status" value="1"/>
</dbReference>
<dbReference type="AlphaFoldDB" id="A0A1C5H8P3"/>
<keyword evidence="6" id="KW-0067">ATP-binding</keyword>
<evidence type="ECO:0000313" key="9">
    <source>
        <dbReference type="EMBL" id="SCG41801.1"/>
    </source>
</evidence>
<dbReference type="EMBL" id="FMDM01000002">
    <property type="protein sequence ID" value="SCG41801.1"/>
    <property type="molecule type" value="Genomic_DNA"/>
</dbReference>
<dbReference type="GO" id="GO:0005524">
    <property type="term" value="F:ATP binding"/>
    <property type="evidence" value="ECO:0007669"/>
    <property type="project" value="UniProtKB-KW"/>
</dbReference>
<evidence type="ECO:0000256" key="2">
    <source>
        <dbReference type="ARBA" id="ARBA00022527"/>
    </source>
</evidence>
<dbReference type="PANTHER" id="PTHR43289:SF6">
    <property type="entry name" value="SERINE_THREONINE-PROTEIN KINASE NEKL-3"/>
    <property type="match status" value="1"/>
</dbReference>
<dbReference type="InterPro" id="IPR008266">
    <property type="entry name" value="Tyr_kinase_AS"/>
</dbReference>
<dbReference type="Pfam" id="PF00069">
    <property type="entry name" value="Pkinase"/>
    <property type="match status" value="1"/>
</dbReference>
<keyword evidence="4" id="KW-0547">Nucleotide-binding</keyword>
<evidence type="ECO:0000256" key="4">
    <source>
        <dbReference type="ARBA" id="ARBA00022741"/>
    </source>
</evidence>
<evidence type="ECO:0000256" key="7">
    <source>
        <dbReference type="SAM" id="MobiDB-lite"/>
    </source>
</evidence>
<name>A0A1C5H8P3_9ACTN</name>
<keyword evidence="10" id="KW-1185">Reference proteome</keyword>
<accession>A0A1C5H8P3</accession>
<dbReference type="Proteomes" id="UP000199360">
    <property type="component" value="Unassembled WGS sequence"/>
</dbReference>
<feature type="region of interest" description="Disordered" evidence="7">
    <location>
        <begin position="465"/>
        <end position="505"/>
    </location>
</feature>